<dbReference type="InterPro" id="IPR036047">
    <property type="entry name" value="F-box-like_dom_sf"/>
</dbReference>
<evidence type="ECO:0000313" key="4">
    <source>
        <dbReference type="Proteomes" id="UP000026962"/>
    </source>
</evidence>
<dbReference type="SUPFAM" id="SSF81383">
    <property type="entry name" value="F-box domain"/>
    <property type="match status" value="2"/>
</dbReference>
<evidence type="ECO:0000259" key="2">
    <source>
        <dbReference type="PROSITE" id="PS50181"/>
    </source>
</evidence>
<dbReference type="PANTHER" id="PTHR34223:SF26">
    <property type="entry name" value="OS02G0188900 PROTEIN"/>
    <property type="match status" value="1"/>
</dbReference>
<dbReference type="EnsemblPlants" id="OPUNC10G01000.1">
    <property type="protein sequence ID" value="OPUNC10G01000.1"/>
    <property type="gene ID" value="OPUNC10G01000"/>
</dbReference>
<dbReference type="Gene3D" id="3.80.10.10">
    <property type="entry name" value="Ribonuclease Inhibitor"/>
    <property type="match status" value="1"/>
</dbReference>
<keyword evidence="4" id="KW-1185">Reference proteome</keyword>
<dbReference type="InterPro" id="IPR053781">
    <property type="entry name" value="F-box_AtFBL13-like"/>
</dbReference>
<proteinExistence type="predicted"/>
<name>A0A0E0M564_ORYPU</name>
<dbReference type="PROSITE" id="PS50181">
    <property type="entry name" value="FBOX"/>
    <property type="match status" value="2"/>
</dbReference>
<dbReference type="PANTHER" id="PTHR34223">
    <property type="entry name" value="OS11G0201299 PROTEIN"/>
    <property type="match status" value="1"/>
</dbReference>
<organism evidence="3">
    <name type="scientific">Oryza punctata</name>
    <name type="common">Red rice</name>
    <dbReference type="NCBI Taxonomy" id="4537"/>
    <lineage>
        <taxon>Eukaryota</taxon>
        <taxon>Viridiplantae</taxon>
        <taxon>Streptophyta</taxon>
        <taxon>Embryophyta</taxon>
        <taxon>Tracheophyta</taxon>
        <taxon>Spermatophyta</taxon>
        <taxon>Magnoliopsida</taxon>
        <taxon>Liliopsida</taxon>
        <taxon>Poales</taxon>
        <taxon>Poaceae</taxon>
        <taxon>BOP clade</taxon>
        <taxon>Oryzoideae</taxon>
        <taxon>Oryzeae</taxon>
        <taxon>Oryzinae</taxon>
        <taxon>Oryza</taxon>
    </lineage>
</organism>
<dbReference type="FunFam" id="3.80.10.10:FF:001137">
    <property type="entry name" value="F-box domain containing protein, expressed"/>
    <property type="match status" value="1"/>
</dbReference>
<dbReference type="STRING" id="4537.A0A0E0M564"/>
<dbReference type="HOGENOM" id="CLU_014501_0_0_1"/>
<dbReference type="Proteomes" id="UP000026962">
    <property type="component" value="Chromosome 10"/>
</dbReference>
<feature type="domain" description="F-box" evidence="2">
    <location>
        <begin position="9"/>
        <end position="59"/>
    </location>
</feature>
<reference evidence="3" key="1">
    <citation type="submission" date="2015-04" db="UniProtKB">
        <authorList>
            <consortium name="EnsemblPlants"/>
        </authorList>
    </citation>
    <scope>IDENTIFICATION</scope>
</reference>
<dbReference type="CDD" id="cd22160">
    <property type="entry name" value="F-box_AtFBL13-like"/>
    <property type="match status" value="2"/>
</dbReference>
<dbReference type="Gene3D" id="1.20.1280.50">
    <property type="match status" value="2"/>
</dbReference>
<feature type="domain" description="F-box" evidence="2">
    <location>
        <begin position="496"/>
        <end position="532"/>
    </location>
</feature>
<dbReference type="OMA" id="GRWISHA"/>
<reference evidence="3" key="2">
    <citation type="submission" date="2018-05" db="EMBL/GenBank/DDBJ databases">
        <title>OpunRS2 (Oryza punctata Reference Sequence Version 2).</title>
        <authorList>
            <person name="Zhang J."/>
            <person name="Kudrna D."/>
            <person name="Lee S."/>
            <person name="Talag J."/>
            <person name="Welchert J."/>
            <person name="Wing R.A."/>
        </authorList>
    </citation>
    <scope>NUCLEOTIDE SEQUENCE [LARGE SCALE GENOMIC DNA]</scope>
</reference>
<dbReference type="InterPro" id="IPR032675">
    <property type="entry name" value="LRR_dom_sf"/>
</dbReference>
<dbReference type="InterPro" id="IPR053197">
    <property type="entry name" value="F-box_SCFL_complex_component"/>
</dbReference>
<dbReference type="SMART" id="SM00256">
    <property type="entry name" value="FBOX"/>
    <property type="match status" value="2"/>
</dbReference>
<evidence type="ECO:0000313" key="3">
    <source>
        <dbReference type="EnsemblPlants" id="OPUNC10G01000.1"/>
    </source>
</evidence>
<dbReference type="AlphaFoldDB" id="A0A0E0M564"/>
<sequence length="872" mass="98056">MATADAPGIDMLTGLPEGVLHRIMSFLTLRQAVQTCVLSRRWRNLWRSMPLINADYKQFEVTESEVGDCEALALFKRFVNRVLELRDPVASLDKLCLWYSISDDNDDDTDSQDAVANRWISHALQKKARVVELYVDLVFADLYPLVIDHSVFTSSYLTKILFSNVILGDGFFKQLETGCPTLEDLSFHNCVISDGEISSQTLKVLAIKDTNFSMEHKTSISTPSVTSLTLWSPMDGVVILKDMASVVTASVKPSVFSDEFDVRGLCQYLWALSGVKNLEFYYLGEKNSPRLEKLTLKLNLFRYWQTSQRMIGEHTERSFTCGHLKFVEVICSENDPLANHVVDFFVSSGKMKRDTLIQARREGENPTSREDGAGDDSGGGDAVGQHGPRLDQAGADPEPAVGTAPRPRRRPMRRASLAARAGQIGGVAALTEAALVTLPFQSSDNGGLRLRVARRSPNHLSSFARHLFDESPLCGSATMEGTPGKRVRYTASRRVGSMLSDLPEGVLHHIMSFLDSRQAVQMCVLSQRWRNLWRSVPGINIDCKEFEVPEDKVVFIEFVNRLLELCDPVAPISKFSLWYSMTGFGCDTVKGDTGRWISHALQKQAWAVEVYVDLFYNYLKHLVIDHSVFTSSYLQRIWFSNVILDDGFFKQLEAGCPALEDLFLDECFIKDVEISSQTLKVLTIKRADFSTDPKTSISTPSVTSLTLSDPTCGIFVLKDMASVVTASVKPTFMPHNECITGLHQYLWTLSGVKNLEFFYPLTIENNLQWCPKFNNLVNLTLGEWCLHANFYALIVFIENSPRLEKLALKLYEFGQRTSKRTIVELNDRSFTCGHLKSVEVICFKDDPLANHVVDFLFSCGMTSAQIHIKHCW</sequence>
<dbReference type="Gramene" id="OPUNC10G01000.1">
    <property type="protein sequence ID" value="OPUNC10G01000.1"/>
    <property type="gene ID" value="OPUNC10G01000"/>
</dbReference>
<feature type="region of interest" description="Disordered" evidence="1">
    <location>
        <begin position="359"/>
        <end position="417"/>
    </location>
</feature>
<accession>A0A0E0M564</accession>
<protein>
    <recommendedName>
        <fullName evidence="2">F-box domain-containing protein</fullName>
    </recommendedName>
</protein>
<evidence type="ECO:0000256" key="1">
    <source>
        <dbReference type="SAM" id="MobiDB-lite"/>
    </source>
</evidence>
<feature type="compositionally biased region" description="Basic and acidic residues" evidence="1">
    <location>
        <begin position="359"/>
        <end position="372"/>
    </location>
</feature>
<dbReference type="InterPro" id="IPR001810">
    <property type="entry name" value="F-box_dom"/>
</dbReference>
<dbReference type="Pfam" id="PF00646">
    <property type="entry name" value="F-box"/>
    <property type="match status" value="2"/>
</dbReference>
<dbReference type="SUPFAM" id="SSF52047">
    <property type="entry name" value="RNI-like"/>
    <property type="match status" value="2"/>
</dbReference>
<dbReference type="eggNOG" id="ENOG502RYTW">
    <property type="taxonomic scope" value="Eukaryota"/>
</dbReference>